<gene>
    <name evidence="4" type="ORF">QO010_004598</name>
</gene>
<evidence type="ECO:0000313" key="5">
    <source>
        <dbReference type="Proteomes" id="UP001228905"/>
    </source>
</evidence>
<accession>A0ABU0J0R0</accession>
<dbReference type="Proteomes" id="UP001228905">
    <property type="component" value="Unassembled WGS sequence"/>
</dbReference>
<keyword evidence="5" id="KW-1185">Reference proteome</keyword>
<dbReference type="InterPro" id="IPR028344">
    <property type="entry name" value="ParE1/4"/>
</dbReference>
<proteinExistence type="inferred from homology"/>
<evidence type="ECO:0000256" key="1">
    <source>
        <dbReference type="ARBA" id="ARBA00006226"/>
    </source>
</evidence>
<protein>
    <recommendedName>
        <fullName evidence="3">Toxin</fullName>
    </recommendedName>
</protein>
<comment type="similarity">
    <text evidence="1 3">Belongs to the RelE toxin family.</text>
</comment>
<dbReference type="PIRSF" id="PIRSF029218">
    <property type="entry name" value="ParE"/>
    <property type="match status" value="1"/>
</dbReference>
<reference evidence="4 5" key="1">
    <citation type="submission" date="2023-07" db="EMBL/GenBank/DDBJ databases">
        <title>Genomic Encyclopedia of Type Strains, Phase IV (KMG-IV): sequencing the most valuable type-strain genomes for metagenomic binning, comparative biology and taxonomic classification.</title>
        <authorList>
            <person name="Goeker M."/>
        </authorList>
    </citation>
    <scope>NUCLEOTIDE SEQUENCE [LARGE SCALE GENOMIC DNA]</scope>
    <source>
        <strain evidence="4 5">DSM 18695</strain>
    </source>
</reference>
<dbReference type="PANTHER" id="PTHR33755:SF9">
    <property type="entry name" value="TOXIN PARE1"/>
    <property type="match status" value="1"/>
</dbReference>
<dbReference type="EMBL" id="JAUSVS010000015">
    <property type="protein sequence ID" value="MDQ0466802.1"/>
    <property type="molecule type" value="Genomic_DNA"/>
</dbReference>
<name>A0ABU0J0R0_9CAUL</name>
<organism evidence="4 5">
    <name type="scientific">Caulobacter ginsengisoli</name>
    <dbReference type="NCBI Taxonomy" id="400775"/>
    <lineage>
        <taxon>Bacteria</taxon>
        <taxon>Pseudomonadati</taxon>
        <taxon>Pseudomonadota</taxon>
        <taxon>Alphaproteobacteria</taxon>
        <taxon>Caulobacterales</taxon>
        <taxon>Caulobacteraceae</taxon>
        <taxon>Caulobacter</taxon>
    </lineage>
</organism>
<dbReference type="InterPro" id="IPR051803">
    <property type="entry name" value="TA_system_RelE-like_toxin"/>
</dbReference>
<dbReference type="PANTHER" id="PTHR33755">
    <property type="entry name" value="TOXIN PARE1-RELATED"/>
    <property type="match status" value="1"/>
</dbReference>
<dbReference type="InterPro" id="IPR035093">
    <property type="entry name" value="RelE/ParE_toxin_dom_sf"/>
</dbReference>
<keyword evidence="2" id="KW-1277">Toxin-antitoxin system</keyword>
<evidence type="ECO:0000256" key="3">
    <source>
        <dbReference type="PIRNR" id="PIRNR029218"/>
    </source>
</evidence>
<sequence>MKRPRLSRKAEEDVIEIFVAGARAFGQAQAERYHAGLEAVFDFLTANPRAARERFEIVPPVRVHPYGAHIVVYRIDAEGVLILRVRHGREDWLERPVG</sequence>
<dbReference type="InterPro" id="IPR007712">
    <property type="entry name" value="RelE/ParE_toxin"/>
</dbReference>
<comment type="caution">
    <text evidence="4">The sequence shown here is derived from an EMBL/GenBank/DDBJ whole genome shotgun (WGS) entry which is preliminary data.</text>
</comment>
<evidence type="ECO:0000256" key="2">
    <source>
        <dbReference type="ARBA" id="ARBA00022649"/>
    </source>
</evidence>
<dbReference type="Pfam" id="PF05016">
    <property type="entry name" value="ParE_toxin"/>
    <property type="match status" value="1"/>
</dbReference>
<dbReference type="RefSeq" id="WP_307352962.1">
    <property type="nucleotide sequence ID" value="NZ_JAUSVS010000015.1"/>
</dbReference>
<dbReference type="Gene3D" id="3.30.2310.20">
    <property type="entry name" value="RelE-like"/>
    <property type="match status" value="1"/>
</dbReference>
<evidence type="ECO:0000313" key="4">
    <source>
        <dbReference type="EMBL" id="MDQ0466802.1"/>
    </source>
</evidence>